<dbReference type="OrthoDB" id="7860632at2"/>
<evidence type="ECO:0000313" key="2">
    <source>
        <dbReference type="EMBL" id="EKE45151.1"/>
    </source>
</evidence>
<dbReference type="RefSeq" id="WP_007425999.1">
    <property type="nucleotide sequence ID" value="NZ_AMGO01000011.1"/>
</dbReference>
<evidence type="ECO:0000256" key="1">
    <source>
        <dbReference type="SAM" id="SignalP"/>
    </source>
</evidence>
<dbReference type="STRING" id="1231392.OCGS_0846"/>
<proteinExistence type="predicted"/>
<accession>K2GRG0</accession>
<evidence type="ECO:0000313" key="3">
    <source>
        <dbReference type="Proteomes" id="UP000006765"/>
    </source>
</evidence>
<feature type="signal peptide" evidence="1">
    <location>
        <begin position="1"/>
        <end position="21"/>
    </location>
</feature>
<reference evidence="2 3" key="1">
    <citation type="journal article" date="2012" name="J. Bacteriol.">
        <title>Draft Genome Sequence of Oceaniovalibus guishaninsula JLT2003T.</title>
        <authorList>
            <person name="Tang K."/>
            <person name="Liu K."/>
            <person name="Jiao N."/>
        </authorList>
    </citation>
    <scope>NUCLEOTIDE SEQUENCE [LARGE SCALE GENOMIC DNA]</scope>
    <source>
        <strain evidence="2 3">JLT2003</strain>
    </source>
</reference>
<dbReference type="Proteomes" id="UP000006765">
    <property type="component" value="Unassembled WGS sequence"/>
</dbReference>
<keyword evidence="1" id="KW-0732">Signal</keyword>
<gene>
    <name evidence="2" type="ORF">OCGS_0846</name>
</gene>
<dbReference type="EMBL" id="AMGO01000011">
    <property type="protein sequence ID" value="EKE45151.1"/>
    <property type="molecule type" value="Genomic_DNA"/>
</dbReference>
<feature type="chain" id="PRO_5003858208" evidence="1">
    <location>
        <begin position="22"/>
        <end position="100"/>
    </location>
</feature>
<organism evidence="2 3">
    <name type="scientific">Oceaniovalibus guishaninsula JLT2003</name>
    <dbReference type="NCBI Taxonomy" id="1231392"/>
    <lineage>
        <taxon>Bacteria</taxon>
        <taxon>Pseudomonadati</taxon>
        <taxon>Pseudomonadota</taxon>
        <taxon>Alphaproteobacteria</taxon>
        <taxon>Rhodobacterales</taxon>
        <taxon>Roseobacteraceae</taxon>
        <taxon>Oceaniovalibus</taxon>
    </lineage>
</organism>
<sequence length="100" mass="10360">MRRRIATAALLALALPCAAWAQQGDDGPESAKALAERGFVPFGVSPAGGAVFGMIDGSDIRLCFFADGEDGGQWRGQVERFRHGGGGSVPTIGLVCIPTQ</sequence>
<name>K2GRG0_9RHOB</name>
<dbReference type="AlphaFoldDB" id="K2GRG0"/>
<comment type="caution">
    <text evidence="2">The sequence shown here is derived from an EMBL/GenBank/DDBJ whole genome shotgun (WGS) entry which is preliminary data.</text>
</comment>
<keyword evidence="3" id="KW-1185">Reference proteome</keyword>
<protein>
    <submittedName>
        <fullName evidence="2">Uncharacterized protein</fullName>
    </submittedName>
</protein>